<dbReference type="InterPro" id="IPR051582">
    <property type="entry name" value="LRR_extensin-like_regulator"/>
</dbReference>
<evidence type="ECO:0000256" key="1">
    <source>
        <dbReference type="ARBA" id="ARBA00004191"/>
    </source>
</evidence>
<protein>
    <recommendedName>
        <fullName evidence="10">Cell wall hydroxyproline-rich glycoprotein</fullName>
    </recommendedName>
</protein>
<dbReference type="InterPro" id="IPR032675">
    <property type="entry name" value="LRR_dom_sf"/>
</dbReference>
<dbReference type="Pfam" id="PF00560">
    <property type="entry name" value="LRR_1"/>
    <property type="match status" value="2"/>
</dbReference>
<evidence type="ECO:0000256" key="7">
    <source>
        <dbReference type="ARBA" id="ARBA00023180"/>
    </source>
</evidence>
<dbReference type="PANTHER" id="PTHR32093:SF120">
    <property type="entry name" value="LEUCINE-RICH REPEAT EXTENSIN-LIKE PROTEIN 3-RELATED"/>
    <property type="match status" value="1"/>
</dbReference>
<keyword evidence="9" id="KW-0961">Cell wall biogenesis/degradation</keyword>
<comment type="subcellular location">
    <subcellularLocation>
        <location evidence="1">Secreted</location>
        <location evidence="1">Cell wall</location>
    </subcellularLocation>
</comment>
<dbReference type="EMBL" id="SDRB02012700">
    <property type="protein sequence ID" value="THF96930.1"/>
    <property type="molecule type" value="Genomic_DNA"/>
</dbReference>
<evidence type="ECO:0000256" key="8">
    <source>
        <dbReference type="ARBA" id="ARBA00023278"/>
    </source>
</evidence>
<organism evidence="12 13">
    <name type="scientific">Camellia sinensis var. sinensis</name>
    <name type="common">China tea</name>
    <dbReference type="NCBI Taxonomy" id="542762"/>
    <lineage>
        <taxon>Eukaryota</taxon>
        <taxon>Viridiplantae</taxon>
        <taxon>Streptophyta</taxon>
        <taxon>Embryophyta</taxon>
        <taxon>Tracheophyta</taxon>
        <taxon>Spermatophyta</taxon>
        <taxon>Magnoliopsida</taxon>
        <taxon>eudicotyledons</taxon>
        <taxon>Gunneridae</taxon>
        <taxon>Pentapetalae</taxon>
        <taxon>asterids</taxon>
        <taxon>Ericales</taxon>
        <taxon>Theaceae</taxon>
        <taxon>Camellia</taxon>
    </lineage>
</organism>
<dbReference type="GO" id="GO:0071555">
    <property type="term" value="P:cell wall organization"/>
    <property type="evidence" value="ECO:0007669"/>
    <property type="project" value="UniProtKB-KW"/>
</dbReference>
<dbReference type="FunFam" id="3.80.10.10:FF:000224">
    <property type="entry name" value="Leucine-rich repeat extensin-like protein 1"/>
    <property type="match status" value="1"/>
</dbReference>
<dbReference type="Gene3D" id="3.80.10.10">
    <property type="entry name" value="Ribonuclease Inhibitor"/>
    <property type="match status" value="2"/>
</dbReference>
<name>A0A4S4D3P9_CAMSN</name>
<keyword evidence="8" id="KW-0379">Hydroxylation</keyword>
<evidence type="ECO:0000313" key="12">
    <source>
        <dbReference type="EMBL" id="THF96930.1"/>
    </source>
</evidence>
<dbReference type="PANTHER" id="PTHR32093">
    <property type="entry name" value="LEUCINE-RICH REPEAT EXTENSIN-LIKE PROTEIN 3-RELATED"/>
    <property type="match status" value="1"/>
</dbReference>
<gene>
    <name evidence="12" type="ORF">TEA_008524</name>
</gene>
<sequence>MKKKIHHSHPLPHLSFSRFYTIFLIFINASKFTNGGDTLTIDPSLDIKNPRLKNAYLALQAWKQVIISDPNNNTGNWIGSDVCNYTGVFCSEAPDSPSERTVAGIDLNQADLSGHLPDELGLLYDIGLFHINSNRFCGTIPRSFLNFKLLTELDLSNNRFSGKFPCIVLQLPELKYLDIRFNEFEGGLPSKLFEKDLDAIFVNDNRFSSELPENIGSSPVSALVLANNKFRGCLPASLSNMSETLNEIILQNNEFRSCFPSEIGMLKKVTVFDVSYNYFMGSLPENVGEMMSLEHLDVSHNMLSGKVLEKVCLIPSLENFNYDYNFFTDESSVCLNLPGFDDQRNCLKGRPTQRSTIQCRQL</sequence>
<dbReference type="STRING" id="542762.A0A4S4D3P9"/>
<keyword evidence="3" id="KW-0964">Secreted</keyword>
<keyword evidence="4" id="KW-0433">Leucine-rich repeat</keyword>
<dbReference type="AlphaFoldDB" id="A0A4S4D3P9"/>
<dbReference type="SUPFAM" id="SSF52058">
    <property type="entry name" value="L domain-like"/>
    <property type="match status" value="1"/>
</dbReference>
<reference evidence="12 13" key="1">
    <citation type="journal article" date="2018" name="Proc. Natl. Acad. Sci. U.S.A.">
        <title>Draft genome sequence of Camellia sinensis var. sinensis provides insights into the evolution of the tea genome and tea quality.</title>
        <authorList>
            <person name="Wei C."/>
            <person name="Yang H."/>
            <person name="Wang S."/>
            <person name="Zhao J."/>
            <person name="Liu C."/>
            <person name="Gao L."/>
            <person name="Xia E."/>
            <person name="Lu Y."/>
            <person name="Tai Y."/>
            <person name="She G."/>
            <person name="Sun J."/>
            <person name="Cao H."/>
            <person name="Tong W."/>
            <person name="Gao Q."/>
            <person name="Li Y."/>
            <person name="Deng W."/>
            <person name="Jiang X."/>
            <person name="Wang W."/>
            <person name="Chen Q."/>
            <person name="Zhang S."/>
            <person name="Li H."/>
            <person name="Wu J."/>
            <person name="Wang P."/>
            <person name="Li P."/>
            <person name="Shi C."/>
            <person name="Zheng F."/>
            <person name="Jian J."/>
            <person name="Huang B."/>
            <person name="Shan D."/>
            <person name="Shi M."/>
            <person name="Fang C."/>
            <person name="Yue Y."/>
            <person name="Li F."/>
            <person name="Li D."/>
            <person name="Wei S."/>
            <person name="Han B."/>
            <person name="Jiang C."/>
            <person name="Yin Y."/>
            <person name="Xia T."/>
            <person name="Zhang Z."/>
            <person name="Bennetzen J.L."/>
            <person name="Zhao S."/>
            <person name="Wan X."/>
        </authorList>
    </citation>
    <scope>NUCLEOTIDE SEQUENCE [LARGE SCALE GENOMIC DNA]</scope>
    <source>
        <strain evidence="13">cv. Shuchazao</strain>
        <tissue evidence="12">Leaf</tissue>
    </source>
</reference>
<evidence type="ECO:0000256" key="6">
    <source>
        <dbReference type="ARBA" id="ARBA00022737"/>
    </source>
</evidence>
<evidence type="ECO:0000313" key="13">
    <source>
        <dbReference type="Proteomes" id="UP000306102"/>
    </source>
</evidence>
<accession>A0A4S4D3P9</accession>
<dbReference type="InterPro" id="IPR013210">
    <property type="entry name" value="LRR_N_plant-typ"/>
</dbReference>
<keyword evidence="5" id="KW-0732">Signal</keyword>
<keyword evidence="7" id="KW-0325">Glycoprotein</keyword>
<keyword evidence="13" id="KW-1185">Reference proteome</keyword>
<evidence type="ECO:0000256" key="5">
    <source>
        <dbReference type="ARBA" id="ARBA00022729"/>
    </source>
</evidence>
<keyword evidence="6" id="KW-0677">Repeat</keyword>
<evidence type="ECO:0000256" key="9">
    <source>
        <dbReference type="ARBA" id="ARBA00023316"/>
    </source>
</evidence>
<evidence type="ECO:0000256" key="4">
    <source>
        <dbReference type="ARBA" id="ARBA00022614"/>
    </source>
</evidence>
<keyword evidence="2" id="KW-0134">Cell wall</keyword>
<proteinExistence type="predicted"/>
<dbReference type="Proteomes" id="UP000306102">
    <property type="component" value="Unassembled WGS sequence"/>
</dbReference>
<dbReference type="Pfam" id="PF08263">
    <property type="entry name" value="LRRNT_2"/>
    <property type="match status" value="1"/>
</dbReference>
<dbReference type="PRINTS" id="PR00019">
    <property type="entry name" value="LEURICHRPT"/>
</dbReference>
<evidence type="ECO:0000259" key="11">
    <source>
        <dbReference type="Pfam" id="PF08263"/>
    </source>
</evidence>
<evidence type="ECO:0000256" key="2">
    <source>
        <dbReference type="ARBA" id="ARBA00022512"/>
    </source>
</evidence>
<feature type="domain" description="Leucine-rich repeat-containing N-terminal plant-type" evidence="11">
    <location>
        <begin position="57"/>
        <end position="91"/>
    </location>
</feature>
<evidence type="ECO:0000256" key="10">
    <source>
        <dbReference type="ARBA" id="ARBA00041871"/>
    </source>
</evidence>
<comment type="caution">
    <text evidence="12">The sequence shown here is derived from an EMBL/GenBank/DDBJ whole genome shotgun (WGS) entry which is preliminary data.</text>
</comment>
<evidence type="ECO:0000256" key="3">
    <source>
        <dbReference type="ARBA" id="ARBA00022525"/>
    </source>
</evidence>
<dbReference type="InterPro" id="IPR001611">
    <property type="entry name" value="Leu-rich_rpt"/>
</dbReference>